<comment type="cofactor">
    <cofactor evidence="1 7 9">
        <name>pyridoxal 5'-phosphate</name>
        <dbReference type="ChEBI" id="CHEBI:597326"/>
    </cofactor>
</comment>
<evidence type="ECO:0000256" key="4">
    <source>
        <dbReference type="ARBA" id="ARBA00022898"/>
    </source>
</evidence>
<protein>
    <recommendedName>
        <fullName evidence="7">Alanine--glyoxylate aminotransferase</fullName>
        <ecNumber evidence="7">2.6.1.44</ecNumber>
    </recommendedName>
</protein>
<dbReference type="NCBIfam" id="TIGR03301">
    <property type="entry name" value="PhnW-AepZ"/>
    <property type="match status" value="1"/>
</dbReference>
<evidence type="ECO:0000256" key="7">
    <source>
        <dbReference type="PIRNR" id="PIRNR000524"/>
    </source>
</evidence>
<name>A0A6A7G1T5_9CRUS</name>
<evidence type="ECO:0000256" key="6">
    <source>
        <dbReference type="ARBA" id="ARBA00049460"/>
    </source>
</evidence>
<evidence type="ECO:0000256" key="3">
    <source>
        <dbReference type="ARBA" id="ARBA00022679"/>
    </source>
</evidence>
<proteinExistence type="evidence at transcript level"/>
<dbReference type="InterPro" id="IPR015421">
    <property type="entry name" value="PyrdxlP-dep_Trfase_major"/>
</dbReference>
<dbReference type="InterPro" id="IPR015422">
    <property type="entry name" value="PyrdxlP-dep_Trfase_small"/>
</dbReference>
<dbReference type="Gene3D" id="3.90.1150.10">
    <property type="entry name" value="Aspartate Aminotransferase, domain 1"/>
    <property type="match status" value="1"/>
</dbReference>
<dbReference type="EC" id="2.6.1.44" evidence="7"/>
<dbReference type="GO" id="GO:0019700">
    <property type="term" value="P:organic phosphonate catabolic process"/>
    <property type="evidence" value="ECO:0007669"/>
    <property type="project" value="InterPro"/>
</dbReference>
<feature type="binding site" evidence="8">
    <location>
        <position position="378"/>
    </location>
    <ligand>
        <name>substrate</name>
    </ligand>
</feature>
<keyword evidence="5 11" id="KW-0670">Pyruvate</keyword>
<accession>A0A6A7G1T5</accession>
<dbReference type="GO" id="GO:0047304">
    <property type="term" value="F:2-aminoethylphosphonate-pyruvate transaminase activity"/>
    <property type="evidence" value="ECO:0007669"/>
    <property type="project" value="UniProtKB-EC"/>
</dbReference>
<dbReference type="Gene3D" id="3.40.640.10">
    <property type="entry name" value="Type I PLP-dependent aspartate aminotransferase-like (Major domain)"/>
    <property type="match status" value="1"/>
</dbReference>
<dbReference type="AlphaFoldDB" id="A0A6A7G1T5"/>
<dbReference type="Pfam" id="PF00266">
    <property type="entry name" value="Aminotran_5"/>
    <property type="match status" value="1"/>
</dbReference>
<evidence type="ECO:0000256" key="8">
    <source>
        <dbReference type="PIRSR" id="PIRSR000524-1"/>
    </source>
</evidence>
<dbReference type="NCBIfam" id="NF010006">
    <property type="entry name" value="PRK13479.1"/>
    <property type="match status" value="1"/>
</dbReference>
<reference evidence="11" key="1">
    <citation type="submission" date="2017-11" db="EMBL/GenBank/DDBJ databases">
        <title>The sensing device of the deep-sea amphipod.</title>
        <authorList>
            <person name="Kobayashi H."/>
            <person name="Nagahama T."/>
            <person name="Arai W."/>
            <person name="Sasagawa Y."/>
            <person name="Umeda M."/>
            <person name="Hayashi T."/>
            <person name="Nikaido I."/>
            <person name="Watanabe H."/>
            <person name="Oguri K."/>
            <person name="Kitazato H."/>
            <person name="Fujioka K."/>
            <person name="Kido Y."/>
            <person name="Takami H."/>
        </authorList>
    </citation>
    <scope>NUCLEOTIDE SEQUENCE</scope>
    <source>
        <tissue evidence="11">Whole body</tissue>
    </source>
</reference>
<organism evidence="11">
    <name type="scientific">Hirondellea gigas</name>
    <dbReference type="NCBI Taxonomy" id="1518452"/>
    <lineage>
        <taxon>Eukaryota</taxon>
        <taxon>Metazoa</taxon>
        <taxon>Ecdysozoa</taxon>
        <taxon>Arthropoda</taxon>
        <taxon>Crustacea</taxon>
        <taxon>Multicrustacea</taxon>
        <taxon>Malacostraca</taxon>
        <taxon>Eumalacostraca</taxon>
        <taxon>Peracarida</taxon>
        <taxon>Amphipoda</taxon>
        <taxon>Amphilochidea</taxon>
        <taxon>Lysianassida</taxon>
        <taxon>Lysianassidira</taxon>
        <taxon>Lysianassoidea</taxon>
        <taxon>Lysianassidae</taxon>
        <taxon>Hirondellea</taxon>
    </lineage>
</organism>
<evidence type="ECO:0000313" key="11">
    <source>
        <dbReference type="EMBL" id="LAC24163.1"/>
    </source>
</evidence>
<evidence type="ECO:0000256" key="2">
    <source>
        <dbReference type="ARBA" id="ARBA00022576"/>
    </source>
</evidence>
<keyword evidence="4 7" id="KW-0663">Pyridoxal phosphate</keyword>
<dbReference type="EMBL" id="IACT01004990">
    <property type="protein sequence ID" value="LAC24163.1"/>
    <property type="molecule type" value="mRNA"/>
</dbReference>
<keyword evidence="2" id="KW-0032">Aminotransferase</keyword>
<comment type="catalytic activity">
    <reaction evidence="7">
        <text>glyoxylate + L-alanine = glycine + pyruvate</text>
        <dbReference type="Rhea" id="RHEA:24248"/>
        <dbReference type="ChEBI" id="CHEBI:15361"/>
        <dbReference type="ChEBI" id="CHEBI:36655"/>
        <dbReference type="ChEBI" id="CHEBI:57305"/>
        <dbReference type="ChEBI" id="CHEBI:57972"/>
        <dbReference type="EC" id="2.6.1.44"/>
    </reaction>
</comment>
<evidence type="ECO:0000256" key="5">
    <source>
        <dbReference type="ARBA" id="ARBA00023317"/>
    </source>
</evidence>
<dbReference type="PANTHER" id="PTHR42778">
    <property type="entry name" value="2-AMINOETHYLPHOSPHONATE--PYRUVATE TRANSAMINASE"/>
    <property type="match status" value="1"/>
</dbReference>
<comment type="similarity">
    <text evidence="7">Belongs to the class-V pyridoxal-phosphate-dependent aminotransferase family.</text>
</comment>
<dbReference type="SUPFAM" id="SSF53383">
    <property type="entry name" value="PLP-dependent transferases"/>
    <property type="match status" value="1"/>
</dbReference>
<dbReference type="InterPro" id="IPR015424">
    <property type="entry name" value="PyrdxlP-dep_Trfase"/>
</dbReference>
<evidence type="ECO:0000256" key="1">
    <source>
        <dbReference type="ARBA" id="ARBA00001933"/>
    </source>
</evidence>
<sequence length="408" mass="45696">MYLLPQKRRFYRFLRSLHHQNLGNNSQKAFCRNFSSSAKPVDKLLFTPGPLTTSYTVKAAALHDYGSRDQKFMDVISEVKSGLLSLANVSDSDFACVLMQGSGTYSVESMLTSVVPRNGCVLLLINGAYGHRAAKILKYAGIDFEVLVFPENEIPNLDMIDQTLKSTPKITDVFVVHSETTSGIINPIDKIGKVVKKHSKTYLIDAMSSFGAINIDFQRANIDYLVSSANKCIEGIPGFAFCIARKEVFKLSEGNARSFSLDLFDQDSASNKTGQFRFTPPTHALLAFRQALKEIKAEGGVEGRFSRYKENRDLCISRMKEIGFEPYLDADDESSGCIITSFRYPKSENWNFQSFYEKLSEQNMLIYPGKVSNADCFRIGHIGRITPNDTAKLLDTIEDISLSMKLFN</sequence>
<comment type="catalytic activity">
    <reaction evidence="6">
        <text>(2-aminoethyl)phosphonate + pyruvate = phosphonoacetaldehyde + L-alanine</text>
        <dbReference type="Rhea" id="RHEA:17021"/>
        <dbReference type="ChEBI" id="CHEBI:15361"/>
        <dbReference type="ChEBI" id="CHEBI:57418"/>
        <dbReference type="ChEBI" id="CHEBI:57972"/>
        <dbReference type="ChEBI" id="CHEBI:58383"/>
        <dbReference type="EC" id="2.6.1.37"/>
    </reaction>
</comment>
<keyword evidence="3" id="KW-0808">Transferase</keyword>
<dbReference type="NCBIfam" id="TIGR02326">
    <property type="entry name" value="transamin_PhnW"/>
    <property type="match status" value="1"/>
</dbReference>
<dbReference type="PIRSF" id="PIRSF000524">
    <property type="entry name" value="SPT"/>
    <property type="match status" value="1"/>
</dbReference>
<dbReference type="HAMAP" id="MF_01376">
    <property type="entry name" value="PhnW_aminotrans_5"/>
    <property type="match status" value="1"/>
</dbReference>
<dbReference type="GO" id="GO:0008453">
    <property type="term" value="F:alanine-glyoxylate transaminase activity"/>
    <property type="evidence" value="ECO:0007669"/>
    <property type="project" value="UniProtKB-EC"/>
</dbReference>
<dbReference type="PANTHER" id="PTHR42778:SF1">
    <property type="entry name" value="2-AMINOETHYLPHOSPHONATE--PYRUVATE TRANSAMINASE"/>
    <property type="match status" value="1"/>
</dbReference>
<dbReference type="InterPro" id="IPR012703">
    <property type="entry name" value="NH2EtPonate_pyrv_transaminase"/>
</dbReference>
<dbReference type="InterPro" id="IPR024169">
    <property type="entry name" value="SP_NH2Trfase/AEP_transaminase"/>
</dbReference>
<dbReference type="InterPro" id="IPR000192">
    <property type="entry name" value="Aminotrans_V_dom"/>
</dbReference>
<evidence type="ECO:0000259" key="10">
    <source>
        <dbReference type="Pfam" id="PF00266"/>
    </source>
</evidence>
<feature type="domain" description="Aminotransferase class V" evidence="10">
    <location>
        <begin position="62"/>
        <end position="343"/>
    </location>
</feature>
<feature type="modified residue" description="N6-(pyridoxal phosphate)lysine" evidence="9">
    <location>
        <position position="231"/>
    </location>
</feature>
<evidence type="ECO:0000256" key="9">
    <source>
        <dbReference type="PIRSR" id="PIRSR000524-50"/>
    </source>
</evidence>